<dbReference type="PANTHER" id="PTHR24305">
    <property type="entry name" value="CYTOCHROME P450"/>
    <property type="match status" value="1"/>
</dbReference>
<comment type="similarity">
    <text evidence="2">Belongs to the cytochrome P450 family.</text>
</comment>
<dbReference type="OrthoDB" id="1470350at2759"/>
<accession>A0A0G2FME2</accession>
<proteinExistence type="inferred from homology"/>
<name>A0A0G2FME2_9PEZI</name>
<evidence type="ECO:0000313" key="7">
    <source>
        <dbReference type="EMBL" id="KKY35201.1"/>
    </source>
</evidence>
<evidence type="ECO:0000256" key="6">
    <source>
        <dbReference type="SAM" id="MobiDB-lite"/>
    </source>
</evidence>
<dbReference type="AlphaFoldDB" id="A0A0G2FME2"/>
<keyword evidence="5" id="KW-0408">Iron</keyword>
<keyword evidence="8" id="KW-1185">Reference proteome</keyword>
<dbReference type="InterPro" id="IPR036396">
    <property type="entry name" value="Cyt_P450_sf"/>
</dbReference>
<feature type="region of interest" description="Disordered" evidence="6">
    <location>
        <begin position="427"/>
        <end position="449"/>
    </location>
</feature>
<evidence type="ECO:0000256" key="1">
    <source>
        <dbReference type="ARBA" id="ARBA00001971"/>
    </source>
</evidence>
<dbReference type="GO" id="GO:0005506">
    <property type="term" value="F:iron ion binding"/>
    <property type="evidence" value="ECO:0007669"/>
    <property type="project" value="InterPro"/>
</dbReference>
<dbReference type="InterPro" id="IPR050121">
    <property type="entry name" value="Cytochrome_P450_monoxygenase"/>
</dbReference>
<keyword evidence="3" id="KW-0349">Heme</keyword>
<dbReference type="GO" id="GO:0016705">
    <property type="term" value="F:oxidoreductase activity, acting on paired donors, with incorporation or reduction of molecular oxygen"/>
    <property type="evidence" value="ECO:0007669"/>
    <property type="project" value="InterPro"/>
</dbReference>
<comment type="cofactor">
    <cofactor evidence="1">
        <name>heme</name>
        <dbReference type="ChEBI" id="CHEBI:30413"/>
    </cofactor>
</comment>
<gene>
    <name evidence="7" type="ORF">UCDDA912_g04808</name>
</gene>
<dbReference type="Gene3D" id="1.10.630.10">
    <property type="entry name" value="Cytochrome P450"/>
    <property type="match status" value="1"/>
</dbReference>
<evidence type="ECO:0000313" key="8">
    <source>
        <dbReference type="Proteomes" id="UP000034680"/>
    </source>
</evidence>
<protein>
    <submittedName>
        <fullName evidence="7">Putative cytochrome p450 monooxygenase</fullName>
    </submittedName>
</protein>
<dbReference type="GO" id="GO:0020037">
    <property type="term" value="F:heme binding"/>
    <property type="evidence" value="ECO:0007669"/>
    <property type="project" value="InterPro"/>
</dbReference>
<dbReference type="EMBL" id="LCUC01000169">
    <property type="protein sequence ID" value="KKY35201.1"/>
    <property type="molecule type" value="Genomic_DNA"/>
</dbReference>
<dbReference type="PANTHER" id="PTHR24305:SF232">
    <property type="entry name" value="P450, PUTATIVE (EUROFUNG)-RELATED"/>
    <property type="match status" value="1"/>
</dbReference>
<evidence type="ECO:0000256" key="4">
    <source>
        <dbReference type="ARBA" id="ARBA00022723"/>
    </source>
</evidence>
<evidence type="ECO:0000256" key="3">
    <source>
        <dbReference type="ARBA" id="ARBA00022617"/>
    </source>
</evidence>
<dbReference type="Proteomes" id="UP000034680">
    <property type="component" value="Unassembled WGS sequence"/>
</dbReference>
<comment type="caution">
    <text evidence="7">The sequence shown here is derived from an EMBL/GenBank/DDBJ whole genome shotgun (WGS) entry which is preliminary data.</text>
</comment>
<dbReference type="InterPro" id="IPR001128">
    <property type="entry name" value="Cyt_P450"/>
</dbReference>
<reference evidence="7 8" key="2">
    <citation type="submission" date="2015-05" db="EMBL/GenBank/DDBJ databases">
        <authorList>
            <person name="Morales-Cruz A."/>
            <person name="Amrine K.C."/>
            <person name="Cantu D."/>
        </authorList>
    </citation>
    <scope>NUCLEOTIDE SEQUENCE [LARGE SCALE GENOMIC DNA]</scope>
    <source>
        <strain evidence="7">DA912</strain>
    </source>
</reference>
<keyword evidence="7" id="KW-0503">Monooxygenase</keyword>
<evidence type="ECO:0000256" key="2">
    <source>
        <dbReference type="ARBA" id="ARBA00010617"/>
    </source>
</evidence>
<evidence type="ECO:0000256" key="5">
    <source>
        <dbReference type="ARBA" id="ARBA00023004"/>
    </source>
</evidence>
<dbReference type="STRING" id="1214573.A0A0G2FME2"/>
<organism evidence="7 8">
    <name type="scientific">Diaporthe ampelina</name>
    <dbReference type="NCBI Taxonomy" id="1214573"/>
    <lineage>
        <taxon>Eukaryota</taxon>
        <taxon>Fungi</taxon>
        <taxon>Dikarya</taxon>
        <taxon>Ascomycota</taxon>
        <taxon>Pezizomycotina</taxon>
        <taxon>Sordariomycetes</taxon>
        <taxon>Sordariomycetidae</taxon>
        <taxon>Diaporthales</taxon>
        <taxon>Diaporthaceae</taxon>
        <taxon>Diaporthe</taxon>
    </lineage>
</organism>
<dbReference type="GO" id="GO:0004497">
    <property type="term" value="F:monooxygenase activity"/>
    <property type="evidence" value="ECO:0007669"/>
    <property type="project" value="UniProtKB-KW"/>
</dbReference>
<keyword evidence="4" id="KW-0479">Metal-binding</keyword>
<dbReference type="SUPFAM" id="SSF48264">
    <property type="entry name" value="Cytochrome P450"/>
    <property type="match status" value="1"/>
</dbReference>
<dbReference type="Pfam" id="PF00067">
    <property type="entry name" value="p450"/>
    <property type="match status" value="1"/>
</dbReference>
<sequence>MFGDMPDFARHVATTSEPMDWFRRQTEKHRTPLLQVFPRPFGKPFVLLSDFGEVQAMMLSRKNVFDRSSLFRDILGGAGEHHHILKKSGKEWQSQRSLLADLMVPAFLHNVAAPHIYTAVHNIIDLWEAKTRIAEGRPFRIDLDVDYLALDAVLAFTYGDSYPERAVVSQIDALEAFSDKDILSIRQKAQKLGDEAPMDFPPAPIHEDMTAILTMVHMAETLQSSVFPTFTWWWLSKTAKIRNAWARRDGLVASQIGKAVDRLRENGEDDTWLRNAVDLIVNRVRSFAKREGREPSYINPMTLEEVFGFTMAGQESSSSTLIWALKYLTNHQDVQKKLRSVLHASHKQAFAEKREPSVGEITHTQIPYLDAVMNECLRLGTPIPFLARDAEVDTEILGVHIPKGTTIFAHTLGPSLMTPALDIDPKLRYQTPQGSRTGEWDDEDKPRFRPERWLVESHDPKTGETTVAYDPNAGPFLAFGIGPICTHEEGGILDS</sequence>
<reference evidence="7 8" key="1">
    <citation type="submission" date="2015-05" db="EMBL/GenBank/DDBJ databases">
        <title>Distinctive expansion of gene families associated with plant cell wall degradation and secondary metabolism in the genomes of grapevine trunk pathogens.</title>
        <authorList>
            <person name="Lawrence D.P."/>
            <person name="Travadon R."/>
            <person name="Rolshausen P.E."/>
            <person name="Baumgartner K."/>
        </authorList>
    </citation>
    <scope>NUCLEOTIDE SEQUENCE [LARGE SCALE GENOMIC DNA]</scope>
    <source>
        <strain evidence="7">DA912</strain>
    </source>
</reference>
<keyword evidence="7" id="KW-0560">Oxidoreductase</keyword>